<protein>
    <recommendedName>
        <fullName evidence="5">DUF1828 domain-containing protein</fullName>
    </recommendedName>
</protein>
<dbReference type="eggNOG" id="ENOG502ZAE6">
    <property type="taxonomic scope" value="Bacteria"/>
</dbReference>
<feature type="domain" description="DUF1829" evidence="2">
    <location>
        <begin position="162"/>
        <end position="252"/>
    </location>
</feature>
<organism evidence="3 4">
    <name type="scientific">Schleiferilactobacillus shenzhenensis LY-73</name>
    <dbReference type="NCBI Taxonomy" id="1231336"/>
    <lineage>
        <taxon>Bacteria</taxon>
        <taxon>Bacillati</taxon>
        <taxon>Bacillota</taxon>
        <taxon>Bacilli</taxon>
        <taxon>Lactobacillales</taxon>
        <taxon>Lactobacillaceae</taxon>
        <taxon>Schleiferilactobacillus</taxon>
    </lineage>
</organism>
<gene>
    <name evidence="3" type="ORF">L248_0670</name>
</gene>
<evidence type="ECO:0008006" key="5">
    <source>
        <dbReference type="Google" id="ProtNLM"/>
    </source>
</evidence>
<evidence type="ECO:0000313" key="3">
    <source>
        <dbReference type="EMBL" id="ERL64751.1"/>
    </source>
</evidence>
<dbReference type="RefSeq" id="WP_022530002.1">
    <property type="nucleotide sequence ID" value="NZ_KI271593.1"/>
</dbReference>
<evidence type="ECO:0000259" key="2">
    <source>
        <dbReference type="Pfam" id="PF08862"/>
    </source>
</evidence>
<dbReference type="AlphaFoldDB" id="U4TIV7"/>
<dbReference type="OrthoDB" id="2214599at2"/>
<evidence type="ECO:0000259" key="1">
    <source>
        <dbReference type="Pfam" id="PF08861"/>
    </source>
</evidence>
<dbReference type="InterPro" id="IPR014961">
    <property type="entry name" value="DUF1829"/>
</dbReference>
<feature type="domain" description="DUF1828" evidence="1">
    <location>
        <begin position="33"/>
        <end position="122"/>
    </location>
</feature>
<dbReference type="Proteomes" id="UP000030647">
    <property type="component" value="Unassembled WGS sequence"/>
</dbReference>
<keyword evidence="4" id="KW-1185">Reference proteome</keyword>
<dbReference type="InterPro" id="IPR014960">
    <property type="entry name" value="DUF1828"/>
</dbReference>
<reference evidence="4" key="1">
    <citation type="journal article" date="2013" name="Genome Announc.">
        <title>Whole-Genome Sequencing of Lactobacillus shenzhenensis Strain LY-73T.</title>
        <authorList>
            <person name="Lin Z."/>
            <person name="Liu Z."/>
            <person name="Yang R."/>
            <person name="Zou Y."/>
            <person name="Wan D."/>
            <person name="Chen J."/>
            <person name="Guo M."/>
            <person name="Zhao J."/>
            <person name="Fang C."/>
            <person name="Yang R."/>
            <person name="Liu F."/>
        </authorList>
    </citation>
    <scope>NUCLEOTIDE SEQUENCE [LARGE SCALE GENOMIC DNA]</scope>
    <source>
        <strain evidence="4">LY-73</strain>
    </source>
</reference>
<dbReference type="Pfam" id="PF08861">
    <property type="entry name" value="DUF1828"/>
    <property type="match status" value="1"/>
</dbReference>
<accession>U4TIV7</accession>
<evidence type="ECO:0000313" key="4">
    <source>
        <dbReference type="Proteomes" id="UP000030647"/>
    </source>
</evidence>
<name>U4TIV7_9LACO</name>
<dbReference type="HOGENOM" id="CLU_091320_1_0_9"/>
<proteinExistence type="predicted"/>
<sequence>MLTIKELSARHLAWAKDKTQLTQLDNDTIKVESPFVDSFNDGLAIYVVPADKDNQIMLTDDGWTNDNLESHGLFLSRSPRRLQDLVQQLRVYGVTFSDYELTITGSQNDFGRLKDRLLQAMIFANDMFTLAPTDTSRYFHEDVEQYFSANSIRTIKNVSYVGASGLTHKFDFAIPGNNRVPMKLIKLLGNPNNPIFAQSIFTDIYETQQQQTEATNYFVFLNNEKIQSRGLNPDILALFNQVSATPVPFTERQRFLSTFSE</sequence>
<dbReference type="EMBL" id="KI271593">
    <property type="protein sequence ID" value="ERL64751.1"/>
    <property type="molecule type" value="Genomic_DNA"/>
</dbReference>
<dbReference type="Pfam" id="PF08862">
    <property type="entry name" value="DUF1829"/>
    <property type="match status" value="1"/>
</dbReference>